<comment type="caution">
    <text evidence="4">The sequence shown here is derived from an EMBL/GenBank/DDBJ whole genome shotgun (WGS) entry which is preliminary data.</text>
</comment>
<feature type="chain" id="PRO_5036340291" description="Temptin Cys/Cys disulfide domain-containing protein" evidence="2">
    <location>
        <begin position="23"/>
        <end position="209"/>
    </location>
</feature>
<dbReference type="InterPro" id="IPR057626">
    <property type="entry name" value="S-S_Temptin"/>
</dbReference>
<evidence type="ECO:0000313" key="5">
    <source>
        <dbReference type="EMBL" id="RQM15298.1"/>
    </source>
</evidence>
<dbReference type="PANTHER" id="PTHR34737">
    <property type="entry name" value="EF-HAND DOMAIN-CONTAINING PROTEIN"/>
    <property type="match status" value="1"/>
</dbReference>
<evidence type="ECO:0000313" key="7">
    <source>
        <dbReference type="Proteomes" id="UP000286097"/>
    </source>
</evidence>
<dbReference type="EMBL" id="QKXF01000162">
    <property type="protein sequence ID" value="RQM15298.1"/>
    <property type="molecule type" value="Genomic_DNA"/>
</dbReference>
<dbReference type="PANTHER" id="PTHR34737:SF2">
    <property type="entry name" value="EF-HAND DOMAIN-CONTAINING PROTEIN"/>
    <property type="match status" value="1"/>
</dbReference>
<feature type="region of interest" description="Disordered" evidence="1">
    <location>
        <begin position="149"/>
        <end position="179"/>
    </location>
</feature>
<evidence type="ECO:0000259" key="3">
    <source>
        <dbReference type="Pfam" id="PF24784"/>
    </source>
</evidence>
<evidence type="ECO:0000256" key="1">
    <source>
        <dbReference type="SAM" id="MobiDB-lite"/>
    </source>
</evidence>
<accession>A0A3M6VKR1</accession>
<evidence type="ECO:0000313" key="6">
    <source>
        <dbReference type="Proteomes" id="UP000282087"/>
    </source>
</evidence>
<evidence type="ECO:0000313" key="4">
    <source>
        <dbReference type="EMBL" id="RMX66957.1"/>
    </source>
</evidence>
<dbReference type="EMBL" id="QLLG01000181">
    <property type="protein sequence ID" value="RMX66957.1"/>
    <property type="molecule type" value="Genomic_DNA"/>
</dbReference>
<feature type="signal peptide" evidence="2">
    <location>
        <begin position="1"/>
        <end position="22"/>
    </location>
</feature>
<organism evidence="4 6">
    <name type="scientific">Peronospora effusa</name>
    <dbReference type="NCBI Taxonomy" id="542832"/>
    <lineage>
        <taxon>Eukaryota</taxon>
        <taxon>Sar</taxon>
        <taxon>Stramenopiles</taxon>
        <taxon>Oomycota</taxon>
        <taxon>Peronosporomycetes</taxon>
        <taxon>Peronosporales</taxon>
        <taxon>Peronosporaceae</taxon>
        <taxon>Peronospora</taxon>
    </lineage>
</organism>
<proteinExistence type="predicted"/>
<dbReference type="Proteomes" id="UP000282087">
    <property type="component" value="Unassembled WGS sequence"/>
</dbReference>
<sequence length="209" mass="20875">MLRLQVAMLALGLMVAPSTIESYPSYVSLIPNGGEVPDTPNLGHLDPAGETGTSVFGEAFSKASNVWGPALCQEDTDGDGYTNGQELGDPCCTWTESNPAGLITDGLGDPSDGSKLPTNSKLLAGCSSEGAGTTGSGGRDDVVGKVAPGGPMVGPTNGPKTGPINGGMPPDDDEDDASESAVITAGTAVTALSSVTMGLTMIVAFALAW</sequence>
<feature type="domain" description="Temptin Cys/Cys disulfide" evidence="3">
    <location>
        <begin position="21"/>
        <end position="110"/>
    </location>
</feature>
<name>A0A3M6VKR1_9STRA</name>
<keyword evidence="6" id="KW-1185">Reference proteome</keyword>
<protein>
    <recommendedName>
        <fullName evidence="3">Temptin Cys/Cys disulfide domain-containing protein</fullName>
    </recommendedName>
</protein>
<dbReference type="Pfam" id="PF24784">
    <property type="entry name" value="Temptin_C"/>
    <property type="match status" value="1"/>
</dbReference>
<dbReference type="InterPro" id="IPR055313">
    <property type="entry name" value="Temptin-like"/>
</dbReference>
<dbReference type="Proteomes" id="UP000286097">
    <property type="component" value="Unassembled WGS sequence"/>
</dbReference>
<gene>
    <name evidence="5" type="ORF">DD237_003240</name>
    <name evidence="4" type="ORF">DD238_001646</name>
</gene>
<dbReference type="VEuPathDB" id="FungiDB:DD237_003240"/>
<dbReference type="AlphaFoldDB" id="A0A3M6VKR1"/>
<evidence type="ECO:0000256" key="2">
    <source>
        <dbReference type="SAM" id="SignalP"/>
    </source>
</evidence>
<reference evidence="6 7" key="1">
    <citation type="submission" date="2018-06" db="EMBL/GenBank/DDBJ databases">
        <title>Comparative genomics of downy mildews reveals potential adaptations to biotrophy.</title>
        <authorList>
            <person name="Fletcher K."/>
            <person name="Klosterman S.J."/>
            <person name="Derevnina L."/>
            <person name="Martin F."/>
            <person name="Koike S."/>
            <person name="Reyes Chin-Wo S."/>
            <person name="Mou B."/>
            <person name="Michelmore R."/>
        </authorList>
    </citation>
    <scope>NUCLEOTIDE SEQUENCE [LARGE SCALE GENOMIC DNA]</scope>
    <source>
        <strain evidence="5 7">R13</strain>
        <strain evidence="4 6">R14</strain>
    </source>
</reference>
<keyword evidence="2" id="KW-0732">Signal</keyword>